<dbReference type="PANTHER" id="PTHR22617:SF45">
    <property type="entry name" value="CHEMOTAXIS PROTEIN CHEW"/>
    <property type="match status" value="1"/>
</dbReference>
<evidence type="ECO:0000256" key="1">
    <source>
        <dbReference type="ARBA" id="ARBA00004496"/>
    </source>
</evidence>
<dbReference type="InterPro" id="IPR002545">
    <property type="entry name" value="CheW-lke_dom"/>
</dbReference>
<protein>
    <recommendedName>
        <fullName evidence="2">Chemotaxis protein CheW</fullName>
    </recommendedName>
</protein>
<sequence length="166" mass="17572">MHALTTAPTPLAPAASAEYLSFRLGDEEYGIGIRQVQEIRSYEVPVGIPNAPEVLRGMLDLRGVITPIVDLRLAFGQAAPCTPQTGVIVLNLGERLVGVVVDAVSDVLELGEQHIRPAPRLSSPGFDTSFVTGIATVEQRMLILMDIARLLDNPALGLSGALHAAA</sequence>
<comment type="caution">
    <text evidence="5">The sequence shown here is derived from an EMBL/GenBank/DDBJ whole genome shotgun (WGS) entry which is preliminary data.</text>
</comment>
<evidence type="ECO:0000313" key="5">
    <source>
        <dbReference type="EMBL" id="MDR7335449.1"/>
    </source>
</evidence>
<reference evidence="5 6" key="1">
    <citation type="submission" date="2023-07" db="EMBL/GenBank/DDBJ databases">
        <title>Sorghum-associated microbial communities from plants grown in Nebraska, USA.</title>
        <authorList>
            <person name="Schachtman D."/>
        </authorList>
    </citation>
    <scope>NUCLEOTIDE SEQUENCE [LARGE SCALE GENOMIC DNA]</scope>
    <source>
        <strain evidence="5 6">BE316</strain>
    </source>
</reference>
<gene>
    <name evidence="5" type="ORF">J2X21_004614</name>
</gene>
<dbReference type="Pfam" id="PF01584">
    <property type="entry name" value="CheW"/>
    <property type="match status" value="1"/>
</dbReference>
<dbReference type="InterPro" id="IPR036061">
    <property type="entry name" value="CheW-like_dom_sf"/>
</dbReference>
<proteinExistence type="predicted"/>
<dbReference type="Proteomes" id="UP001180825">
    <property type="component" value="Unassembled WGS sequence"/>
</dbReference>
<evidence type="ECO:0000256" key="3">
    <source>
        <dbReference type="ARBA" id="ARBA00022490"/>
    </source>
</evidence>
<dbReference type="PROSITE" id="PS50851">
    <property type="entry name" value="CHEW"/>
    <property type="match status" value="1"/>
</dbReference>
<name>A0ABU2AE23_9BURK</name>
<dbReference type="Gene3D" id="2.40.50.180">
    <property type="entry name" value="CheA-289, Domain 4"/>
    <property type="match status" value="1"/>
</dbReference>
<dbReference type="SMART" id="SM00260">
    <property type="entry name" value="CheW"/>
    <property type="match status" value="1"/>
</dbReference>
<evidence type="ECO:0000313" key="6">
    <source>
        <dbReference type="Proteomes" id="UP001180825"/>
    </source>
</evidence>
<organism evidence="5 6">
    <name type="scientific">Roseateles asaccharophilus</name>
    <dbReference type="NCBI Taxonomy" id="582607"/>
    <lineage>
        <taxon>Bacteria</taxon>
        <taxon>Pseudomonadati</taxon>
        <taxon>Pseudomonadota</taxon>
        <taxon>Betaproteobacteria</taxon>
        <taxon>Burkholderiales</taxon>
        <taxon>Sphaerotilaceae</taxon>
        <taxon>Roseateles</taxon>
    </lineage>
</organism>
<dbReference type="SUPFAM" id="SSF50341">
    <property type="entry name" value="CheW-like"/>
    <property type="match status" value="1"/>
</dbReference>
<dbReference type="EMBL" id="JAVDXV010000010">
    <property type="protein sequence ID" value="MDR7335449.1"/>
    <property type="molecule type" value="Genomic_DNA"/>
</dbReference>
<keyword evidence="3" id="KW-0963">Cytoplasm</keyword>
<dbReference type="PANTHER" id="PTHR22617">
    <property type="entry name" value="CHEMOTAXIS SENSOR HISTIDINE KINASE-RELATED"/>
    <property type="match status" value="1"/>
</dbReference>
<feature type="domain" description="CheW-like" evidence="4">
    <location>
        <begin position="16"/>
        <end position="156"/>
    </location>
</feature>
<accession>A0ABU2AE23</accession>
<evidence type="ECO:0000256" key="2">
    <source>
        <dbReference type="ARBA" id="ARBA00021483"/>
    </source>
</evidence>
<dbReference type="Gene3D" id="2.30.30.40">
    <property type="entry name" value="SH3 Domains"/>
    <property type="match status" value="1"/>
</dbReference>
<dbReference type="RefSeq" id="WP_310332454.1">
    <property type="nucleotide sequence ID" value="NZ_JAVDXV010000010.1"/>
</dbReference>
<dbReference type="InterPro" id="IPR039315">
    <property type="entry name" value="CheW"/>
</dbReference>
<keyword evidence="6" id="KW-1185">Reference proteome</keyword>
<comment type="subcellular location">
    <subcellularLocation>
        <location evidence="1">Cytoplasm</location>
    </subcellularLocation>
</comment>
<evidence type="ECO:0000259" key="4">
    <source>
        <dbReference type="PROSITE" id="PS50851"/>
    </source>
</evidence>